<comment type="caution">
    <text evidence="1">The sequence shown here is derived from an EMBL/GenBank/DDBJ whole genome shotgun (WGS) entry which is preliminary data.</text>
</comment>
<dbReference type="RefSeq" id="WP_033092327.1">
    <property type="nucleotide sequence ID" value="NZ_JQED01000005.1"/>
</dbReference>
<organism evidence="1 2">
    <name type="scientific">Colwellia psychrerythraea</name>
    <name type="common">Vibrio psychroerythus</name>
    <dbReference type="NCBI Taxonomy" id="28229"/>
    <lineage>
        <taxon>Bacteria</taxon>
        <taxon>Pseudomonadati</taxon>
        <taxon>Pseudomonadota</taxon>
        <taxon>Gammaproteobacteria</taxon>
        <taxon>Alteromonadales</taxon>
        <taxon>Colwelliaceae</taxon>
        <taxon>Colwellia</taxon>
    </lineage>
</organism>
<dbReference type="PATRIC" id="fig|28229.4.peg.545"/>
<accession>A0A099KXH5</accession>
<dbReference type="Pfam" id="PF06097">
    <property type="entry name" value="DUF945"/>
    <property type="match status" value="1"/>
</dbReference>
<dbReference type="OrthoDB" id="6222832at2"/>
<reference evidence="1 2" key="1">
    <citation type="submission" date="2014-08" db="EMBL/GenBank/DDBJ databases">
        <title>Genomic and Phenotypic Diversity of Colwellia psychrerythraea strains from Disparate Marine Basins.</title>
        <authorList>
            <person name="Techtmann S.M."/>
            <person name="Stelling S.C."/>
            <person name="Utturkar S.M."/>
            <person name="Alshibli N."/>
            <person name="Harris A."/>
            <person name="Brown S.D."/>
            <person name="Hazen T.C."/>
        </authorList>
    </citation>
    <scope>NUCLEOTIDE SEQUENCE [LARGE SCALE GENOMIC DNA]</scope>
    <source>
        <strain evidence="1 2">ND2E</strain>
    </source>
</reference>
<dbReference type="EMBL" id="JQED01000005">
    <property type="protein sequence ID" value="KGJ94353.1"/>
    <property type="molecule type" value="Genomic_DNA"/>
</dbReference>
<proteinExistence type="predicted"/>
<sequence length="429" mass="46745">MKKLYIAMVLLLASLLIAPKFIGSIVETERERIVGKLNETDGFTLTTSEYHSGWFGADAVSEMTIAVDDKNIADVTVILEESLSFGPVIVTEQSWHLAFGYSSVKFKFSALDVDENIVEIINEKLHVGGLLGFNKAVTTFIDTDKISYQDTDGLIVSEPASMQFSLSNNEYISGDFSWGGLEVNGQDERLVIGAVGMSTKQKVVSGDYLAGTAILTGDALFKVAGLNVYHENSKVFSVDQAVLTSEVSLDNDLLALALNYQANEISASGQYFKEPNVTMVLANIDVDALQELNTAMANLSRSASGEYDSEESLNVLTGLTEKLLAKDPNLKITDLSVVTEQGKVETEFNFNINKHLFDGANLNSLALITALEADAKGKAPMEFLSKLGMAPMIDNFVEQGYVNRQNNEITVEAKYVQSQLTMNGKAFQL</sequence>
<dbReference type="AlphaFoldDB" id="A0A099KXH5"/>
<dbReference type="Proteomes" id="UP000029843">
    <property type="component" value="Unassembled WGS sequence"/>
</dbReference>
<dbReference type="InterPro" id="IPR010352">
    <property type="entry name" value="DUF945"/>
</dbReference>
<name>A0A099KXH5_COLPS</name>
<evidence type="ECO:0000313" key="2">
    <source>
        <dbReference type="Proteomes" id="UP000029843"/>
    </source>
</evidence>
<evidence type="ECO:0008006" key="3">
    <source>
        <dbReference type="Google" id="ProtNLM"/>
    </source>
</evidence>
<protein>
    <recommendedName>
        <fullName evidence="3">DUF945 domain-containing protein</fullName>
    </recommendedName>
</protein>
<evidence type="ECO:0000313" key="1">
    <source>
        <dbReference type="EMBL" id="KGJ94353.1"/>
    </source>
</evidence>
<gene>
    <name evidence="1" type="ORF">ND2E_1542</name>
</gene>